<dbReference type="Gene3D" id="1.10.4160.10">
    <property type="entry name" value="Hydantoin permease"/>
    <property type="match status" value="1"/>
</dbReference>
<feature type="transmembrane region" description="Helical" evidence="9">
    <location>
        <begin position="65"/>
        <end position="89"/>
    </location>
</feature>
<evidence type="ECO:0000256" key="8">
    <source>
        <dbReference type="SAM" id="MobiDB-lite"/>
    </source>
</evidence>
<dbReference type="InterPro" id="IPR001248">
    <property type="entry name" value="Pur-cyt_permease"/>
</dbReference>
<evidence type="ECO:0000256" key="2">
    <source>
        <dbReference type="ARBA" id="ARBA00008974"/>
    </source>
</evidence>
<dbReference type="EMBL" id="BAAARW010000004">
    <property type="protein sequence ID" value="GAA2406391.1"/>
    <property type="molecule type" value="Genomic_DNA"/>
</dbReference>
<keyword evidence="4 9" id="KW-0812">Transmembrane</keyword>
<reference evidence="11" key="1">
    <citation type="journal article" date="2019" name="Int. J. Syst. Evol. Microbiol.">
        <title>The Global Catalogue of Microorganisms (GCM) 10K type strain sequencing project: providing services to taxonomists for standard genome sequencing and annotation.</title>
        <authorList>
            <consortium name="The Broad Institute Genomics Platform"/>
            <consortium name="The Broad Institute Genome Sequencing Center for Infectious Disease"/>
            <person name="Wu L."/>
            <person name="Ma J."/>
        </authorList>
    </citation>
    <scope>NUCLEOTIDE SEQUENCE [LARGE SCALE GENOMIC DNA]</scope>
    <source>
        <strain evidence="11">JCM 3325</strain>
    </source>
</reference>
<evidence type="ECO:0000313" key="11">
    <source>
        <dbReference type="Proteomes" id="UP001501231"/>
    </source>
</evidence>
<evidence type="ECO:0000256" key="9">
    <source>
        <dbReference type="SAM" id="Phobius"/>
    </source>
</evidence>
<name>A0ABP5VLE0_9ACTN</name>
<feature type="transmembrane region" description="Helical" evidence="9">
    <location>
        <begin position="460"/>
        <end position="479"/>
    </location>
</feature>
<feature type="transmembrane region" description="Helical" evidence="9">
    <location>
        <begin position="254"/>
        <end position="280"/>
    </location>
</feature>
<evidence type="ECO:0000256" key="4">
    <source>
        <dbReference type="ARBA" id="ARBA00022692"/>
    </source>
</evidence>
<evidence type="ECO:0000313" key="10">
    <source>
        <dbReference type="EMBL" id="GAA2406391.1"/>
    </source>
</evidence>
<dbReference type="RefSeq" id="WP_344587599.1">
    <property type="nucleotide sequence ID" value="NZ_BAAARW010000004.1"/>
</dbReference>
<evidence type="ECO:0000256" key="5">
    <source>
        <dbReference type="ARBA" id="ARBA00022989"/>
    </source>
</evidence>
<comment type="caution">
    <text evidence="10">The sequence shown here is derived from an EMBL/GenBank/DDBJ whole genome shotgun (WGS) entry which is preliminary data.</text>
</comment>
<evidence type="ECO:0000256" key="1">
    <source>
        <dbReference type="ARBA" id="ARBA00004141"/>
    </source>
</evidence>
<gene>
    <name evidence="10" type="ORF">GCM10010191_13010</name>
</gene>
<feature type="transmembrane region" description="Helical" evidence="9">
    <location>
        <begin position="157"/>
        <end position="175"/>
    </location>
</feature>
<proteinExistence type="inferred from homology"/>
<dbReference type="InterPro" id="IPR026030">
    <property type="entry name" value="Pur-cyt_permease_Fcy2/21/22"/>
</dbReference>
<feature type="transmembrane region" description="Helical" evidence="9">
    <location>
        <begin position="127"/>
        <end position="145"/>
    </location>
</feature>
<evidence type="ECO:0000256" key="7">
    <source>
        <dbReference type="PIRNR" id="PIRNR002744"/>
    </source>
</evidence>
<feature type="transmembrane region" description="Helical" evidence="9">
    <location>
        <begin position="187"/>
        <end position="206"/>
    </location>
</feature>
<comment type="similarity">
    <text evidence="2 7">Belongs to the purine-cytosine permease (2.A.39) family.</text>
</comment>
<accession>A0ABP5VLE0</accession>
<dbReference type="PANTHER" id="PTHR31806">
    <property type="entry name" value="PURINE-CYTOSINE PERMEASE FCY2-RELATED"/>
    <property type="match status" value="1"/>
</dbReference>
<dbReference type="Pfam" id="PF02133">
    <property type="entry name" value="Transp_cyt_pur"/>
    <property type="match status" value="1"/>
</dbReference>
<organism evidence="10 11">
    <name type="scientific">Actinomadura vinacea</name>
    <dbReference type="NCBI Taxonomy" id="115336"/>
    <lineage>
        <taxon>Bacteria</taxon>
        <taxon>Bacillati</taxon>
        <taxon>Actinomycetota</taxon>
        <taxon>Actinomycetes</taxon>
        <taxon>Streptosporangiales</taxon>
        <taxon>Thermomonosporaceae</taxon>
        <taxon>Actinomadura</taxon>
    </lineage>
</organism>
<sequence>MTIDTTVQSGEAPAEGAMETRGIEPVPENERHGHPMQLFWVWFAANISILGLPLGATLVAVQKLTFWQCVIVALLGSVGSFAIVGVVSISGRRGGAPGLTLSRAVFGVRGNAGPTLVSLLSRLGWETVNTTTAAFALLSLCAILFGTDTAAKDTPVLTIGCIAVFVVCTLIVSGLGHRVLVAVQRWATWIFGALNIVVAASLVATVDWHAVGAASPAPVGAMIAGIGTIAAGTGIGWANASADMSRYQAPAVRAGALVASAAAGAGIPLVLLISLGSLLSAGDPTLAEAGDPVAAIRGMLPAWAAVPYLIAAFGGLLLSNHLSVYSAGLTTLTLGLRVKRVYAVIVDVVVTTVGAIYFMLVADSFYDPFITFISLLAVPITAWVGVFVIDMLHRTDYDAAWLMDMGRASGYWYRGGVEPRALAAWAVAIIAGYQFTTAGTGDDVWFTGFFAESWPGRNGMGWLITFAVAAGLYALLGGARRVAEQQRRSRSGGLGDRPQGGTA</sequence>
<feature type="transmembrane region" description="Helical" evidence="9">
    <location>
        <begin position="38"/>
        <end position="59"/>
    </location>
</feature>
<feature type="transmembrane region" description="Helical" evidence="9">
    <location>
        <begin position="368"/>
        <end position="389"/>
    </location>
</feature>
<feature type="transmembrane region" description="Helical" evidence="9">
    <location>
        <begin position="300"/>
        <end position="320"/>
    </location>
</feature>
<evidence type="ECO:0000256" key="3">
    <source>
        <dbReference type="ARBA" id="ARBA00022448"/>
    </source>
</evidence>
<dbReference type="PANTHER" id="PTHR31806:SF1">
    <property type="entry name" value="PURINE-CYTOSINE PERMEASE FCY2-RELATED"/>
    <property type="match status" value="1"/>
</dbReference>
<keyword evidence="3 7" id="KW-0813">Transport</keyword>
<dbReference type="PIRSF" id="PIRSF002744">
    <property type="entry name" value="Pur-cyt_permease"/>
    <property type="match status" value="1"/>
</dbReference>
<protein>
    <submittedName>
        <fullName evidence="10">Cytosine permease</fullName>
    </submittedName>
</protein>
<keyword evidence="11" id="KW-1185">Reference proteome</keyword>
<feature type="transmembrane region" description="Helical" evidence="9">
    <location>
        <begin position="422"/>
        <end position="440"/>
    </location>
</feature>
<keyword evidence="5 9" id="KW-1133">Transmembrane helix</keyword>
<feature type="region of interest" description="Disordered" evidence="8">
    <location>
        <begin position="1"/>
        <end position="20"/>
    </location>
</feature>
<feature type="transmembrane region" description="Helical" evidence="9">
    <location>
        <begin position="341"/>
        <end position="362"/>
    </location>
</feature>
<comment type="subcellular location">
    <subcellularLocation>
        <location evidence="1">Membrane</location>
        <topology evidence="1">Multi-pass membrane protein</topology>
    </subcellularLocation>
</comment>
<evidence type="ECO:0000256" key="6">
    <source>
        <dbReference type="ARBA" id="ARBA00023136"/>
    </source>
</evidence>
<dbReference type="Proteomes" id="UP001501231">
    <property type="component" value="Unassembled WGS sequence"/>
</dbReference>
<keyword evidence="6 7" id="KW-0472">Membrane</keyword>
<feature type="transmembrane region" description="Helical" evidence="9">
    <location>
        <begin position="218"/>
        <end position="242"/>
    </location>
</feature>